<keyword evidence="1" id="KW-0812">Transmembrane</keyword>
<keyword evidence="1" id="KW-1133">Transmembrane helix</keyword>
<proteinExistence type="predicted"/>
<feature type="transmembrane region" description="Helical" evidence="1">
    <location>
        <begin position="53"/>
        <end position="77"/>
    </location>
</feature>
<accession>A0A0F9J650</accession>
<evidence type="ECO:0000313" key="2">
    <source>
        <dbReference type="EMBL" id="KKM65239.1"/>
    </source>
</evidence>
<comment type="caution">
    <text evidence="2">The sequence shown here is derived from an EMBL/GenBank/DDBJ whole genome shotgun (WGS) entry which is preliminary data.</text>
</comment>
<name>A0A0F9J650_9ZZZZ</name>
<protein>
    <submittedName>
        <fullName evidence="2">Uncharacterized protein</fullName>
    </submittedName>
</protein>
<organism evidence="2">
    <name type="scientific">marine sediment metagenome</name>
    <dbReference type="NCBI Taxonomy" id="412755"/>
    <lineage>
        <taxon>unclassified sequences</taxon>
        <taxon>metagenomes</taxon>
        <taxon>ecological metagenomes</taxon>
    </lineage>
</organism>
<gene>
    <name evidence="2" type="ORF">LCGC14_1493250</name>
</gene>
<reference evidence="2" key="1">
    <citation type="journal article" date="2015" name="Nature">
        <title>Complex archaea that bridge the gap between prokaryotes and eukaryotes.</title>
        <authorList>
            <person name="Spang A."/>
            <person name="Saw J.H."/>
            <person name="Jorgensen S.L."/>
            <person name="Zaremba-Niedzwiedzka K."/>
            <person name="Martijn J."/>
            <person name="Lind A.E."/>
            <person name="van Eijk R."/>
            <person name="Schleper C."/>
            <person name="Guy L."/>
            <person name="Ettema T.J."/>
        </authorList>
    </citation>
    <scope>NUCLEOTIDE SEQUENCE</scope>
</reference>
<dbReference type="EMBL" id="LAZR01010758">
    <property type="protein sequence ID" value="KKM65239.1"/>
    <property type="molecule type" value="Genomic_DNA"/>
</dbReference>
<keyword evidence="1" id="KW-0472">Membrane</keyword>
<evidence type="ECO:0000256" key="1">
    <source>
        <dbReference type="SAM" id="Phobius"/>
    </source>
</evidence>
<sequence length="136" mass="15117">MFQGIVGSSTSLAFSKGVLISPTYTQTTSHKGQGAKIEQNARFSHSVRVLSSFGHFIMFSFLALNSVNFALSSYLIFFPPCQLLSFLQCGQRTSSRFVLRWKYAPPQCPQRWKSCVSASLFSFPSIISVPSYLSPN</sequence>
<dbReference type="AlphaFoldDB" id="A0A0F9J650"/>